<feature type="domain" description="Ig-like" evidence="2">
    <location>
        <begin position="504"/>
        <end position="580"/>
    </location>
</feature>
<dbReference type="RefSeq" id="WP_377023901.1">
    <property type="nucleotide sequence ID" value="NZ_JBHLTS010000023.1"/>
</dbReference>
<dbReference type="InterPro" id="IPR013783">
    <property type="entry name" value="Ig-like_fold"/>
</dbReference>
<feature type="domain" description="PKD-like" evidence="3">
    <location>
        <begin position="1177"/>
        <end position="1253"/>
    </location>
</feature>
<feature type="domain" description="PKD-like" evidence="3">
    <location>
        <begin position="1079"/>
        <end position="1162"/>
    </location>
</feature>
<feature type="domain" description="Ig-like" evidence="2">
    <location>
        <begin position="181"/>
        <end position="254"/>
    </location>
</feature>
<dbReference type="InterPro" id="IPR044023">
    <property type="entry name" value="Ig_7"/>
</dbReference>
<dbReference type="InterPro" id="IPR045828">
    <property type="entry name" value="PKD_Bacteroidetes"/>
</dbReference>
<evidence type="ECO:0000256" key="1">
    <source>
        <dbReference type="SAM" id="SignalP"/>
    </source>
</evidence>
<dbReference type="Proteomes" id="UP001589828">
    <property type="component" value="Unassembled WGS sequence"/>
</dbReference>
<feature type="domain" description="Ig-like" evidence="2">
    <location>
        <begin position="257"/>
        <end position="337"/>
    </location>
</feature>
<dbReference type="Pfam" id="PF13585">
    <property type="entry name" value="CHU_C"/>
    <property type="match status" value="1"/>
</dbReference>
<feature type="domain" description="Ig-like" evidence="2">
    <location>
        <begin position="990"/>
        <end position="1068"/>
    </location>
</feature>
<evidence type="ECO:0000259" key="2">
    <source>
        <dbReference type="Pfam" id="PF19081"/>
    </source>
</evidence>
<evidence type="ECO:0000259" key="3">
    <source>
        <dbReference type="Pfam" id="PF19406"/>
    </source>
</evidence>
<feature type="domain" description="Ig-like" evidence="2">
    <location>
        <begin position="582"/>
        <end position="658"/>
    </location>
</feature>
<comment type="caution">
    <text evidence="4">The sequence shown here is derived from an EMBL/GenBank/DDBJ whole genome shotgun (WGS) entry which is preliminary data.</text>
</comment>
<dbReference type="Pfam" id="PF19406">
    <property type="entry name" value="PKD_5"/>
    <property type="match status" value="3"/>
</dbReference>
<feature type="domain" description="PKD-like" evidence="3">
    <location>
        <begin position="1263"/>
        <end position="1345"/>
    </location>
</feature>
<evidence type="ECO:0000313" key="5">
    <source>
        <dbReference type="Proteomes" id="UP001589828"/>
    </source>
</evidence>
<proteinExistence type="predicted"/>
<accession>A0ABV6L9F7</accession>
<reference evidence="4 5" key="1">
    <citation type="submission" date="2024-09" db="EMBL/GenBank/DDBJ databases">
        <authorList>
            <person name="Sun Q."/>
            <person name="Mori K."/>
        </authorList>
    </citation>
    <scope>NUCLEOTIDE SEQUENCE [LARGE SCALE GENOMIC DNA]</scope>
    <source>
        <strain evidence="4 5">NCAIM B.02415</strain>
    </source>
</reference>
<protein>
    <submittedName>
        <fullName evidence="4">PKD-like domain-containing protein</fullName>
    </submittedName>
</protein>
<evidence type="ECO:0000313" key="4">
    <source>
        <dbReference type="EMBL" id="MFC0516100.1"/>
    </source>
</evidence>
<feature type="domain" description="Ig-like" evidence="2">
    <location>
        <begin position="101"/>
        <end position="177"/>
    </location>
</feature>
<feature type="signal peptide" evidence="1">
    <location>
        <begin position="1"/>
        <end position="19"/>
    </location>
</feature>
<feature type="domain" description="Ig-like" evidence="2">
    <location>
        <begin position="339"/>
        <end position="419"/>
    </location>
</feature>
<keyword evidence="5" id="KW-1185">Reference proteome</keyword>
<name>A0ABV6L9F7_9SPHI</name>
<feature type="domain" description="Ig-like" evidence="2">
    <location>
        <begin position="423"/>
        <end position="500"/>
    </location>
</feature>
<dbReference type="EMBL" id="JBHLTS010000023">
    <property type="protein sequence ID" value="MFC0516100.1"/>
    <property type="molecule type" value="Genomic_DNA"/>
</dbReference>
<organism evidence="4 5">
    <name type="scientific">Mucilaginibacter angelicae</name>
    <dbReference type="NCBI Taxonomy" id="869718"/>
    <lineage>
        <taxon>Bacteria</taxon>
        <taxon>Pseudomonadati</taxon>
        <taxon>Bacteroidota</taxon>
        <taxon>Sphingobacteriia</taxon>
        <taxon>Sphingobacteriales</taxon>
        <taxon>Sphingobacteriaceae</taxon>
        <taxon>Mucilaginibacter</taxon>
    </lineage>
</organism>
<feature type="chain" id="PRO_5045612415" evidence="1">
    <location>
        <begin position="20"/>
        <end position="1772"/>
    </location>
</feature>
<dbReference type="Gene3D" id="2.60.40.10">
    <property type="entry name" value="Immunoglobulins"/>
    <property type="match status" value="2"/>
</dbReference>
<sequence>MNNRLFLLLFLLLSFKAKAQNCTLSVDLAASSTTICSGSSVVLTAAATAGTAPYTYLWSTGETGPAISVNKSGTYTVTVTDKTAGCKGVTKSIAIADANTPAAPTAKSVVVCQNSSATLTATGPGGVYQWFDAPVDGNFLVSSNTFTTPPVTSSVTYYVQTTVAGCTSPRTAVSVYITGKPEVTGSATCSGGSVTLSASGGQSYSWYASAAGGTVLGTGPSFTTPPLSKTTTYYVVAVINDCTSVPTPVVAKVNAPPATPVVSNANTNICSGSVAALHADAAVGFFQWFDVPTGGTPLISSPDYTTPVLTANKTYYVQTVLNDCVSPRVPVTVSVNPIPAVPEPQTSTICYGSVTTLTAAVNPTGTYNWYDAQTGGRLLKSGLKFTTPALTKTTTYYLENASAAGCISDRAPVKVIVNPFIAAPVAAGAVICSASVASLTATSATGGTYQWFDAAIGGNLLSAQAGYTTPVLTASTTYYVQTTVNGCTSARTAVLVTVIPPVAAPQVPATTVCYNGSAVLTASGASGNYTWYDSATGGSILSSGPTYVTPNLTTTATYYVESSSNDCVSARTAVTVKVNPQPSPPTAENVSVCSGSSAKLTASGDGEVLWFATATAGSPLFTGNTFNTPIISEKTTYYIQSRVGDCVSSRVPVTVSINSAGETQFLYTSGTFSPQSPNPRPVINNPSGGTFSASPAGLVFVDVHTGEINVKASAPGKYIITITGNGPCTSTYSAGVEIVSIFDAKFTYGGPFCQYGTNPKPMFPPNASAGTFSALPAGLTFASTSTGEINLSKTIPGTYKITNTIYNADGTVGSTATAEVTIEAGAKVDAGQDQTVQPGEIVHLTGSISGVNGGKWSGGLGKFADATAKSTTYTPAPGEKQVTLTLTSNDPAGNCGPGIDRVVINIGSVLSAPTASGTSTCMGSIATVSATGPGGTYRWYSAAENGTLLSTGPNFITPALTQTTTYYVNTTANGITSGMTAVTVTVNEPPPAPVVKNVAACEGSHTTLTATGSKGTYQWYDAPVGGTLLSINDTYTTPALIANTSYYVQAVVNSCVSERTKVDVTVNPLPVITSGSADNVCSGVAESYTITADQPGATFLWSRAAVAGISNVAVSNQTSNQITETLVNTKTDPIDVTYLITPVSNGCSGTPLSYVVTVYPSPQVTSARTATLCNMTTDNYAVTFSIPGISSSWSRDAVPGISNQSVSGQMAGVIREILFNTTNAPVEVTYMYNYQTSNCSGAPFKWVVTVNPSVNVTSKASDAACSGEPLNYIITSNVPSATFTWSRAAVPGISNAAVTNKTGNKIDEVLVNKGTSAVNVLYVITPSAFECEGTPFAYVVKVNPEIPLPDMRTNSPVCVNKTIKLNVPATPGAVYTWTGPNGFKSALQNPEIPNVTADMAGTYSLYITVNGCSSPVATKEVVVNKLPTSDAGGNILACITDQYIQLAGIIGGGTTTGVWSKKGANPGQFLPSGNALYAKYEPTAEEKAAGSVTLVLTSTSKDNCTVATSEMTITFGKTPGTNAGADLEVCAKRDPIKLDGNILIPGGGKWTSSGTGTLLYAENAQGAVYTPSEEDVKNRSVKLTLTANAPGQCYTASDDMVIKFIPPPTVNAGGIRYVLKNHTITLTPTVSDENVQYLWLPDVGLSNNKIKEPVVTGDADITYTLYVTDVRGCVNQSTSIIKVSPDITVPNTFTPNGDGFNDYWEVKGLVAYESSTVDVFNRYGERLYHSIGYGVPWDGNFNGRQLPAGTYFYIIDLKMGKPPLSGSVTILR</sequence>
<dbReference type="Pfam" id="PF19081">
    <property type="entry name" value="Ig_7"/>
    <property type="match status" value="9"/>
</dbReference>
<dbReference type="NCBIfam" id="TIGR04131">
    <property type="entry name" value="Bac_Flav_CTERM"/>
    <property type="match status" value="1"/>
</dbReference>
<keyword evidence="1" id="KW-0732">Signal</keyword>
<dbReference type="InterPro" id="IPR026341">
    <property type="entry name" value="T9SS_type_B"/>
</dbReference>
<gene>
    <name evidence="4" type="ORF">ACFFGT_17905</name>
</gene>
<feature type="domain" description="Ig-like" evidence="2">
    <location>
        <begin position="912"/>
        <end position="987"/>
    </location>
</feature>